<evidence type="ECO:0000256" key="4">
    <source>
        <dbReference type="ARBA" id="ARBA00022833"/>
    </source>
</evidence>
<keyword evidence="3 5" id="KW-0863">Zinc-finger</keyword>
<organism evidence="9 10">
    <name type="scientific">Panicum virgatum</name>
    <name type="common">Blackwell switchgrass</name>
    <dbReference type="NCBI Taxonomy" id="38727"/>
    <lineage>
        <taxon>Eukaryota</taxon>
        <taxon>Viridiplantae</taxon>
        <taxon>Streptophyta</taxon>
        <taxon>Embryophyta</taxon>
        <taxon>Tracheophyta</taxon>
        <taxon>Spermatophyta</taxon>
        <taxon>Magnoliopsida</taxon>
        <taxon>Liliopsida</taxon>
        <taxon>Poales</taxon>
        <taxon>Poaceae</taxon>
        <taxon>PACMAD clade</taxon>
        <taxon>Panicoideae</taxon>
        <taxon>Panicodae</taxon>
        <taxon>Paniceae</taxon>
        <taxon>Panicinae</taxon>
        <taxon>Panicum</taxon>
        <taxon>Panicum sect. Hiantes</taxon>
    </lineage>
</organism>
<dbReference type="GO" id="GO:0006355">
    <property type="term" value="P:regulation of DNA-templated transcription"/>
    <property type="evidence" value="ECO:0007669"/>
    <property type="project" value="UniProtKB-UniRule"/>
</dbReference>
<dbReference type="PROSITE" id="PS50966">
    <property type="entry name" value="ZF_SWIM"/>
    <property type="match status" value="1"/>
</dbReference>
<feature type="domain" description="SWIM-type" evidence="8">
    <location>
        <begin position="548"/>
        <end position="584"/>
    </location>
</feature>
<evidence type="ECO:0000256" key="3">
    <source>
        <dbReference type="ARBA" id="ARBA00022771"/>
    </source>
</evidence>
<dbReference type="PANTHER" id="PTHR31669">
    <property type="entry name" value="PROTEIN FAR1-RELATED SEQUENCE 10-RELATED"/>
    <property type="match status" value="1"/>
</dbReference>
<comment type="caution">
    <text evidence="9">The sequence shown here is derived from an EMBL/GenBank/DDBJ whole genome shotgun (WGS) entry which is preliminary data.</text>
</comment>
<feature type="region of interest" description="Disordered" evidence="7">
    <location>
        <begin position="85"/>
        <end position="136"/>
    </location>
</feature>
<evidence type="ECO:0000256" key="7">
    <source>
        <dbReference type="SAM" id="MobiDB-lite"/>
    </source>
</evidence>
<feature type="compositionally biased region" description="Acidic residues" evidence="7">
    <location>
        <begin position="99"/>
        <end position="113"/>
    </location>
</feature>
<dbReference type="Pfam" id="PF10551">
    <property type="entry name" value="MULE"/>
    <property type="match status" value="1"/>
</dbReference>
<keyword evidence="6" id="KW-0539">Nucleus</keyword>
<keyword evidence="2 6" id="KW-0479">Metal-binding</keyword>
<dbReference type="InterPro" id="IPR018289">
    <property type="entry name" value="MULE_transposase_dom"/>
</dbReference>
<dbReference type="AlphaFoldDB" id="A0A8T0UXQ9"/>
<dbReference type="GO" id="GO:0008270">
    <property type="term" value="F:zinc ion binding"/>
    <property type="evidence" value="ECO:0007669"/>
    <property type="project" value="UniProtKB-UniRule"/>
</dbReference>
<gene>
    <name evidence="9" type="ORF">PVAP13_3KG136200</name>
</gene>
<dbReference type="InterPro" id="IPR031052">
    <property type="entry name" value="FHY3/FAR1"/>
</dbReference>
<dbReference type="Proteomes" id="UP000823388">
    <property type="component" value="Chromosome 3K"/>
</dbReference>
<comment type="similarity">
    <text evidence="1 6">Belongs to the FHY3/FAR1 family.</text>
</comment>
<dbReference type="InterPro" id="IPR007527">
    <property type="entry name" value="Znf_SWIM"/>
</dbReference>
<reference evidence="9 10" key="1">
    <citation type="submission" date="2020-05" db="EMBL/GenBank/DDBJ databases">
        <title>WGS assembly of Panicum virgatum.</title>
        <authorList>
            <person name="Lovell J.T."/>
            <person name="Jenkins J."/>
            <person name="Shu S."/>
            <person name="Juenger T.E."/>
            <person name="Schmutz J."/>
        </authorList>
    </citation>
    <scope>NUCLEOTIDE SEQUENCE [LARGE SCALE GENOMIC DNA]</scope>
    <source>
        <strain evidence="10">cv. AP13</strain>
    </source>
</reference>
<keyword evidence="4 6" id="KW-0862">Zinc</keyword>
<feature type="compositionally biased region" description="Basic and acidic residues" evidence="7">
    <location>
        <begin position="114"/>
        <end position="127"/>
    </location>
</feature>
<comment type="function">
    <text evidence="6">Putative transcription activator involved in regulating light control of development.</text>
</comment>
<accession>A0A8T0UXQ9</accession>
<evidence type="ECO:0000256" key="2">
    <source>
        <dbReference type="ARBA" id="ARBA00022723"/>
    </source>
</evidence>
<name>A0A8T0UXQ9_PANVG</name>
<evidence type="ECO:0000313" key="9">
    <source>
        <dbReference type="EMBL" id="KAG2626805.1"/>
    </source>
</evidence>
<evidence type="ECO:0000256" key="5">
    <source>
        <dbReference type="PROSITE-ProRule" id="PRU00325"/>
    </source>
</evidence>
<feature type="region of interest" description="Disordered" evidence="7">
    <location>
        <begin position="673"/>
        <end position="710"/>
    </location>
</feature>
<dbReference type="SMART" id="SM00575">
    <property type="entry name" value="ZnF_PMZ"/>
    <property type="match status" value="1"/>
</dbReference>
<evidence type="ECO:0000256" key="1">
    <source>
        <dbReference type="ARBA" id="ARBA00005889"/>
    </source>
</evidence>
<evidence type="ECO:0000256" key="6">
    <source>
        <dbReference type="RuleBase" id="RU367018"/>
    </source>
</evidence>
<keyword evidence="10" id="KW-1185">Reference proteome</keyword>
<dbReference type="InterPro" id="IPR004330">
    <property type="entry name" value="FAR1_DNA_bnd_dom"/>
</dbReference>
<dbReference type="Pfam" id="PF03101">
    <property type="entry name" value="FAR1"/>
    <property type="match status" value="1"/>
</dbReference>
<feature type="compositionally biased region" description="Basic and acidic residues" evidence="7">
    <location>
        <begin position="86"/>
        <end position="95"/>
    </location>
</feature>
<protein>
    <recommendedName>
        <fullName evidence="6">Protein FAR1-RELATED SEQUENCE</fullName>
    </recommendedName>
</protein>
<evidence type="ECO:0000259" key="8">
    <source>
        <dbReference type="PROSITE" id="PS50966"/>
    </source>
</evidence>
<evidence type="ECO:0000313" key="10">
    <source>
        <dbReference type="Proteomes" id="UP000823388"/>
    </source>
</evidence>
<sequence length="710" mass="82330">MDLNQFPSEVDFDFLDAVNTSPSYCTQVPLVDASVEGQAFSTKQEAREFYNSYAKRIGFFVRTSTTRLSGVTREQNKVQFVCNKEGQQRKTKEEQPVAETDDSNFDEDSDPNDCDERAEKKKKLDGGKKRKREKMMHTDCKAKMVVKLIAGKWHVINFVPDHNHDLVLKPSLKKFLRSHKGIPKEEKDFIALLHGSNLSTGRIMQLMNEFYGSAQLVPYEGKDVSNFCSTIRKAKKYKDVHETLDYFKELKDQDAEFFYKIKLDEDNRVESLFWVDGAARRAYIELYNDLVTFDATYMTNMYDIPFAPFIGIKKHGQSFMLGYVWLFETFLEAMQGKAPVSIITDQDGAMRNCRWHIMDKFTGTIGHILDKDEKLEDDFKECMNYTVSPDEFEAKWSAMISKYNLQENVHFQRLYAIRSSFVPAYYMHCFYVFLQSTQRSEGFNAVLKKYVNPNMSVLHFVRQYQKIQDKCLVAQDGQDFRTDDKERRKWSRYPIEKHVSTVYTKNLFYRFSKEFEKTAEYDVTPEGQFQYLLVPNNNFVYGYGKRTYLVTAVVEEESYYCECSKFDRDGMLCCHIMKILTRLGVKNIPQRYIMKRWTQEAIQGGENAEPNAHVPAEFIARGMPLNTKRTLWFTNLSTAFASLAVEGCVSKETYTVMDNHIKLMQAEIAEIKQRKKSNARKARGANRARSVNVDGSNGAANMACGTRSRG</sequence>
<dbReference type="PANTHER" id="PTHR31669:SF296">
    <property type="entry name" value="PROTEIN FAR1-RELATED SEQUENCE"/>
    <property type="match status" value="1"/>
</dbReference>
<proteinExistence type="inferred from homology"/>
<dbReference type="EMBL" id="CM029041">
    <property type="protein sequence ID" value="KAG2626805.1"/>
    <property type="molecule type" value="Genomic_DNA"/>
</dbReference>
<feature type="compositionally biased region" description="Basic residues" evidence="7">
    <location>
        <begin position="673"/>
        <end position="686"/>
    </location>
</feature>
<comment type="subcellular location">
    <subcellularLocation>
        <location evidence="6">Nucleus</location>
    </subcellularLocation>
</comment>
<dbReference type="GO" id="GO:0005634">
    <property type="term" value="C:nucleus"/>
    <property type="evidence" value="ECO:0007669"/>
    <property type="project" value="UniProtKB-SubCell"/>
</dbReference>
<dbReference type="InterPro" id="IPR006564">
    <property type="entry name" value="Znf_PMZ"/>
</dbReference>